<accession>A0A2J6STE9</accession>
<dbReference type="InterPro" id="IPR011009">
    <property type="entry name" value="Kinase-like_dom_sf"/>
</dbReference>
<dbReference type="PANTHER" id="PTHR24359:SF1">
    <property type="entry name" value="INHIBITOR OF NUCLEAR FACTOR KAPPA-B KINASE EPSILON SUBUNIT HOMOLOG 1-RELATED"/>
    <property type="match status" value="1"/>
</dbReference>
<sequence length="562" mass="65202">MSLPSNAAENLARKLKEKKLEWPPRGNTYFIPINEIRKHLKKDAVRNVLHEIYPELDDRGLHSATNHICTKALKLFAILILYGSNQGPYPNILDIIDSKVTDEDLPLARVPSHSPNYTLGKRKHKSCPQEHECECGIRALSSWRSHDIEDLSRDQWLVLAPVFKSYPDRIKHHILDDSTIMPYIGDKENEEGEMREGGYSEVWRVQIHPAHQSLFSLSDSSVRRKSGKKSRKSHASQVPKIAVKRLISRKSEDFEKENDMLSKLTLKKDPHLIKLLATYKFKNKYHFLFPFAKLNLREYWEKNSLLKWEKTEVLWALEQLLGLASALHVIHEFKTAYPLGSDRTDPEVSRRRPSMNVRMKVDKEEETFGRHGDLKPENILWFDNLEDFGPTGILQITDLGLGRFHRLESRSRQDPTTINGSPTYVPPELVLERLVSRAYDIWSFACIFLEFITWMLDGNTGIQDFANARLVVAHDTVLDDLFYTVYYSGSEKFATVRPQVTEWIQKLRKHRRYSKMIRDLLDLVEDRMLQVDTADRIRSGELKSILSKIVQRAQSNSTYLLG</sequence>
<keyword evidence="3" id="KW-0808">Transferase</keyword>
<feature type="region of interest" description="Disordered" evidence="1">
    <location>
        <begin position="218"/>
        <end position="237"/>
    </location>
</feature>
<dbReference type="Gene3D" id="1.10.510.10">
    <property type="entry name" value="Transferase(Phosphotransferase) domain 1"/>
    <property type="match status" value="2"/>
</dbReference>
<dbReference type="GO" id="GO:0005524">
    <property type="term" value="F:ATP binding"/>
    <property type="evidence" value="ECO:0007669"/>
    <property type="project" value="InterPro"/>
</dbReference>
<dbReference type="Proteomes" id="UP000235371">
    <property type="component" value="Unassembled WGS sequence"/>
</dbReference>
<dbReference type="InParanoid" id="A0A2J6STE9"/>
<protein>
    <submittedName>
        <fullName evidence="3">Kinase-like protein</fullName>
    </submittedName>
</protein>
<dbReference type="PANTHER" id="PTHR24359">
    <property type="entry name" value="SERINE/THREONINE-PROTEIN KINASE SBK1"/>
    <property type="match status" value="1"/>
</dbReference>
<dbReference type="RefSeq" id="XP_024730958.1">
    <property type="nucleotide sequence ID" value="XM_024881335.1"/>
</dbReference>
<evidence type="ECO:0000256" key="1">
    <source>
        <dbReference type="SAM" id="MobiDB-lite"/>
    </source>
</evidence>
<evidence type="ECO:0000313" key="4">
    <source>
        <dbReference type="Proteomes" id="UP000235371"/>
    </source>
</evidence>
<name>A0A2J6STE9_9HELO</name>
<evidence type="ECO:0000259" key="2">
    <source>
        <dbReference type="PROSITE" id="PS50011"/>
    </source>
</evidence>
<feature type="compositionally biased region" description="Basic residues" evidence="1">
    <location>
        <begin position="223"/>
        <end position="234"/>
    </location>
</feature>
<dbReference type="SMART" id="SM00220">
    <property type="entry name" value="S_TKc"/>
    <property type="match status" value="1"/>
</dbReference>
<keyword evidence="4" id="KW-1185">Reference proteome</keyword>
<dbReference type="InterPro" id="IPR000719">
    <property type="entry name" value="Prot_kinase_dom"/>
</dbReference>
<dbReference type="OrthoDB" id="1046782at2759"/>
<dbReference type="GO" id="GO:0004674">
    <property type="term" value="F:protein serine/threonine kinase activity"/>
    <property type="evidence" value="ECO:0007669"/>
    <property type="project" value="TreeGrafter"/>
</dbReference>
<dbReference type="EMBL" id="KZ613866">
    <property type="protein sequence ID" value="PMD54054.1"/>
    <property type="molecule type" value="Genomic_DNA"/>
</dbReference>
<proteinExistence type="predicted"/>
<reference evidence="3 4" key="1">
    <citation type="submission" date="2016-04" db="EMBL/GenBank/DDBJ databases">
        <title>A degradative enzymes factory behind the ericoid mycorrhizal symbiosis.</title>
        <authorList>
            <consortium name="DOE Joint Genome Institute"/>
            <person name="Martino E."/>
            <person name="Morin E."/>
            <person name="Grelet G."/>
            <person name="Kuo A."/>
            <person name="Kohler A."/>
            <person name="Daghino S."/>
            <person name="Barry K."/>
            <person name="Choi C."/>
            <person name="Cichocki N."/>
            <person name="Clum A."/>
            <person name="Copeland A."/>
            <person name="Hainaut M."/>
            <person name="Haridas S."/>
            <person name="Labutti K."/>
            <person name="Lindquist E."/>
            <person name="Lipzen A."/>
            <person name="Khouja H.-R."/>
            <person name="Murat C."/>
            <person name="Ohm R."/>
            <person name="Olson A."/>
            <person name="Spatafora J."/>
            <person name="Veneault-Fourrey C."/>
            <person name="Henrissat B."/>
            <person name="Grigoriev I."/>
            <person name="Martin F."/>
            <person name="Perotto S."/>
        </authorList>
    </citation>
    <scope>NUCLEOTIDE SEQUENCE [LARGE SCALE GENOMIC DNA]</scope>
    <source>
        <strain evidence="3 4">E</strain>
    </source>
</reference>
<gene>
    <name evidence="3" type="ORF">K444DRAFT_618514</name>
</gene>
<dbReference type="Pfam" id="PF00069">
    <property type="entry name" value="Pkinase"/>
    <property type="match status" value="1"/>
</dbReference>
<keyword evidence="3" id="KW-0418">Kinase</keyword>
<dbReference type="SUPFAM" id="SSF56112">
    <property type="entry name" value="Protein kinase-like (PK-like)"/>
    <property type="match status" value="1"/>
</dbReference>
<evidence type="ECO:0000313" key="3">
    <source>
        <dbReference type="EMBL" id="PMD54054.1"/>
    </source>
</evidence>
<dbReference type="STRING" id="1095630.A0A2J6STE9"/>
<dbReference type="AlphaFoldDB" id="A0A2J6STE9"/>
<organism evidence="3 4">
    <name type="scientific">Hyaloscypha bicolor E</name>
    <dbReference type="NCBI Taxonomy" id="1095630"/>
    <lineage>
        <taxon>Eukaryota</taxon>
        <taxon>Fungi</taxon>
        <taxon>Dikarya</taxon>
        <taxon>Ascomycota</taxon>
        <taxon>Pezizomycotina</taxon>
        <taxon>Leotiomycetes</taxon>
        <taxon>Helotiales</taxon>
        <taxon>Hyaloscyphaceae</taxon>
        <taxon>Hyaloscypha</taxon>
        <taxon>Hyaloscypha bicolor</taxon>
    </lineage>
</organism>
<dbReference type="GeneID" id="36589412"/>
<dbReference type="PROSITE" id="PS50011">
    <property type="entry name" value="PROTEIN_KINASE_DOM"/>
    <property type="match status" value="1"/>
</dbReference>
<feature type="domain" description="Protein kinase" evidence="2">
    <location>
        <begin position="188"/>
        <end position="550"/>
    </location>
</feature>